<dbReference type="EC" id="3.6.4.12" evidence="2"/>
<dbReference type="SMART" id="SM00559">
    <property type="entry name" value="Ku78"/>
    <property type="match status" value="1"/>
</dbReference>
<dbReference type="GO" id="GO:0000781">
    <property type="term" value="C:chromosome, telomeric region"/>
    <property type="evidence" value="ECO:0007669"/>
    <property type="project" value="UniProtKB-SubCell"/>
</dbReference>
<dbReference type="GO" id="GO:0003690">
    <property type="term" value="F:double-stranded DNA binding"/>
    <property type="evidence" value="ECO:0007669"/>
    <property type="project" value="TreeGrafter"/>
</dbReference>
<dbReference type="InterPro" id="IPR005160">
    <property type="entry name" value="Ku_C"/>
</dbReference>
<evidence type="ECO:0000313" key="7">
    <source>
        <dbReference type="EMBL" id="CAH7670827.1"/>
    </source>
</evidence>
<evidence type="ECO:0000313" key="8">
    <source>
        <dbReference type="Proteomes" id="UP001153365"/>
    </source>
</evidence>
<dbReference type="AlphaFoldDB" id="A0AAV0AR66"/>
<comment type="caution">
    <text evidence="7">The sequence shown here is derived from an EMBL/GenBank/DDBJ whole genome shotgun (WGS) entry which is preliminary data.</text>
</comment>
<keyword evidence="4" id="KW-0779">Telomere</keyword>
<dbReference type="Proteomes" id="UP001153365">
    <property type="component" value="Unassembled WGS sequence"/>
</dbReference>
<keyword evidence="3" id="KW-0158">Chromosome</keyword>
<dbReference type="GO" id="GO:0006303">
    <property type="term" value="P:double-strand break repair via nonhomologous end joining"/>
    <property type="evidence" value="ECO:0007669"/>
    <property type="project" value="InterPro"/>
</dbReference>
<evidence type="ECO:0000256" key="4">
    <source>
        <dbReference type="ARBA" id="ARBA00022895"/>
    </source>
</evidence>
<comment type="subcellular location">
    <subcellularLocation>
        <location evidence="1">Chromosome</location>
        <location evidence="1">Telomere</location>
    </subcellularLocation>
</comment>
<dbReference type="GO" id="GO:0003678">
    <property type="term" value="F:DNA helicase activity"/>
    <property type="evidence" value="ECO:0007669"/>
    <property type="project" value="UniProtKB-EC"/>
</dbReference>
<dbReference type="InterPro" id="IPR006164">
    <property type="entry name" value="DNA_bd_Ku70/Ku80"/>
</dbReference>
<dbReference type="InterPro" id="IPR016194">
    <property type="entry name" value="SPOC-like_C_dom_sf"/>
</dbReference>
<dbReference type="SUPFAM" id="SSF100939">
    <property type="entry name" value="SPOC domain-like"/>
    <property type="match status" value="1"/>
</dbReference>
<dbReference type="PANTHER" id="PTHR12604">
    <property type="entry name" value="KU AUTOANTIGEN DNA HELICASE"/>
    <property type="match status" value="1"/>
</dbReference>
<proteinExistence type="predicted"/>
<evidence type="ECO:0000256" key="5">
    <source>
        <dbReference type="ARBA" id="ARBA00023125"/>
    </source>
</evidence>
<name>A0AAV0AR66_PHAPC</name>
<dbReference type="EMBL" id="CALTRL010001071">
    <property type="protein sequence ID" value="CAH7670827.1"/>
    <property type="molecule type" value="Genomic_DNA"/>
</dbReference>
<dbReference type="GO" id="GO:0043564">
    <property type="term" value="C:Ku70:Ku80 complex"/>
    <property type="evidence" value="ECO:0007669"/>
    <property type="project" value="TreeGrafter"/>
</dbReference>
<reference evidence="7" key="1">
    <citation type="submission" date="2022-06" db="EMBL/GenBank/DDBJ databases">
        <authorList>
            <consortium name="SYNGENTA / RWTH Aachen University"/>
        </authorList>
    </citation>
    <scope>NUCLEOTIDE SEQUENCE</scope>
</reference>
<dbReference type="Gene3D" id="1.10.1600.10">
    <property type="match status" value="1"/>
</dbReference>
<gene>
    <name evidence="7" type="ORF">PPACK8108_LOCUS5565</name>
</gene>
<evidence type="ECO:0000256" key="1">
    <source>
        <dbReference type="ARBA" id="ARBA00004574"/>
    </source>
</evidence>
<evidence type="ECO:0000256" key="2">
    <source>
        <dbReference type="ARBA" id="ARBA00012551"/>
    </source>
</evidence>
<sequence>MKPVTIFLGLKLLGFIDKDEIYFKHHTKHSYFIYPNEKIIIGSNRVFTALLNSMIKKNKIGIGILSCKKRDVPYLVSISPQVHLEDMINNSNSQKRPAGMNLCILPWADEIRELNINEPQLDCITNKAFENESEQGKKIIEITEKIIKKLRIIYSPNNIKNPALQFHYDFLSSKYLSENFEETEDTSLPWYSLIQQKCGNLISELKKEIENDSRVESSLHTMPSSSSLLSKKRRRIEDGEGVDLGLVESKFKANKQSTLVVQQLKDYLIFKNVLKKPGISGGMSKNLLKADLIELVRTNLIKEGKL</sequence>
<keyword evidence="8" id="KW-1185">Reference proteome</keyword>
<dbReference type="Gene3D" id="2.40.290.10">
    <property type="match status" value="1"/>
</dbReference>
<evidence type="ECO:0000256" key="3">
    <source>
        <dbReference type="ARBA" id="ARBA00022454"/>
    </source>
</evidence>
<dbReference type="PANTHER" id="PTHR12604:SF2">
    <property type="entry name" value="X-RAY REPAIR CROSS-COMPLEMENTING PROTEIN 6"/>
    <property type="match status" value="1"/>
</dbReference>
<keyword evidence="5" id="KW-0238">DNA-binding</keyword>
<organism evidence="7 8">
    <name type="scientific">Phakopsora pachyrhizi</name>
    <name type="common">Asian soybean rust disease fungus</name>
    <dbReference type="NCBI Taxonomy" id="170000"/>
    <lineage>
        <taxon>Eukaryota</taxon>
        <taxon>Fungi</taxon>
        <taxon>Dikarya</taxon>
        <taxon>Basidiomycota</taxon>
        <taxon>Pucciniomycotina</taxon>
        <taxon>Pucciniomycetes</taxon>
        <taxon>Pucciniales</taxon>
        <taxon>Phakopsoraceae</taxon>
        <taxon>Phakopsora</taxon>
    </lineage>
</organism>
<dbReference type="GO" id="GO:0000723">
    <property type="term" value="P:telomere maintenance"/>
    <property type="evidence" value="ECO:0007669"/>
    <property type="project" value="TreeGrafter"/>
</dbReference>
<dbReference type="GO" id="GO:0042162">
    <property type="term" value="F:telomeric DNA binding"/>
    <property type="evidence" value="ECO:0007669"/>
    <property type="project" value="TreeGrafter"/>
</dbReference>
<dbReference type="Pfam" id="PF03730">
    <property type="entry name" value="Ku_C"/>
    <property type="match status" value="1"/>
</dbReference>
<feature type="domain" description="Ku" evidence="6">
    <location>
        <begin position="1"/>
        <end position="122"/>
    </location>
</feature>
<evidence type="ECO:0000259" key="6">
    <source>
        <dbReference type="SMART" id="SM00559"/>
    </source>
</evidence>
<accession>A0AAV0AR66</accession>
<protein>
    <recommendedName>
        <fullName evidence="2">DNA helicase</fullName>
        <ecNumber evidence="2">3.6.4.12</ecNumber>
    </recommendedName>
</protein>
<dbReference type="Pfam" id="PF02735">
    <property type="entry name" value="Ku"/>
    <property type="match status" value="1"/>
</dbReference>